<sequence length="112" mass="12017">MHGMNVTNGAPLSGIGHLRQSVRDILTTRRGTRVMRREYGSDIPDLVDRPMNRSTLLAIYAATIGALGRWEPRISVDAVRATSATPGSIELNITGTYLPDGSAVSLDGILVN</sequence>
<gene>
    <name evidence="2" type="ORF">DI569_12955</name>
</gene>
<dbReference type="InterPro" id="IPR007048">
    <property type="entry name" value="IraD/Gp25-like"/>
</dbReference>
<comment type="caution">
    <text evidence="2">The sequence shown here is derived from an EMBL/GenBank/DDBJ whole genome shotgun (WGS) entry which is preliminary data.</text>
</comment>
<dbReference type="Proteomes" id="UP000248597">
    <property type="component" value="Unassembled WGS sequence"/>
</dbReference>
<dbReference type="AlphaFoldDB" id="A0A2W5MMM3"/>
<reference evidence="2 3" key="1">
    <citation type="submission" date="2017-08" db="EMBL/GenBank/DDBJ databases">
        <title>Infants hospitalized years apart are colonized by the same room-sourced microbial strains.</title>
        <authorList>
            <person name="Brooks B."/>
            <person name="Olm M.R."/>
            <person name="Firek B.A."/>
            <person name="Baker R."/>
            <person name="Thomas B.C."/>
            <person name="Morowitz M.J."/>
            <person name="Banfield J.F."/>
        </authorList>
    </citation>
    <scope>NUCLEOTIDE SEQUENCE [LARGE SCALE GENOMIC DNA]</scope>
    <source>
        <strain evidence="2">S2_005_003_R2_47</strain>
    </source>
</reference>
<evidence type="ECO:0000259" key="1">
    <source>
        <dbReference type="Pfam" id="PF04965"/>
    </source>
</evidence>
<dbReference type="Pfam" id="PF04965">
    <property type="entry name" value="GPW_gp25"/>
    <property type="match status" value="1"/>
</dbReference>
<dbReference type="EMBL" id="QFPJ01000035">
    <property type="protein sequence ID" value="PZQ21167.1"/>
    <property type="molecule type" value="Genomic_DNA"/>
</dbReference>
<accession>A0A2W5MMM3</accession>
<name>A0A2W5MMM3_SPHMC</name>
<protein>
    <submittedName>
        <fullName evidence="2">Phage baseplate protein</fullName>
    </submittedName>
</protein>
<organism evidence="2 3">
    <name type="scientific">Sphingopyxis macrogoltabida</name>
    <name type="common">Sphingomonas macrogoltabidus</name>
    <dbReference type="NCBI Taxonomy" id="33050"/>
    <lineage>
        <taxon>Bacteria</taxon>
        <taxon>Pseudomonadati</taxon>
        <taxon>Pseudomonadota</taxon>
        <taxon>Alphaproteobacteria</taxon>
        <taxon>Sphingomonadales</taxon>
        <taxon>Sphingomonadaceae</taxon>
        <taxon>Sphingopyxis</taxon>
    </lineage>
</organism>
<evidence type="ECO:0000313" key="3">
    <source>
        <dbReference type="Proteomes" id="UP000248597"/>
    </source>
</evidence>
<proteinExistence type="predicted"/>
<dbReference type="SUPFAM" id="SSF160719">
    <property type="entry name" value="gpW/gp25-like"/>
    <property type="match status" value="1"/>
</dbReference>
<feature type="domain" description="IraD/Gp25-like" evidence="1">
    <location>
        <begin position="17"/>
        <end position="96"/>
    </location>
</feature>
<evidence type="ECO:0000313" key="2">
    <source>
        <dbReference type="EMBL" id="PZQ21167.1"/>
    </source>
</evidence>
<dbReference type="Gene3D" id="3.10.450.40">
    <property type="match status" value="1"/>
</dbReference>